<evidence type="ECO:0000313" key="3">
    <source>
        <dbReference type="Proteomes" id="UP000267096"/>
    </source>
</evidence>
<reference evidence="4" key="1">
    <citation type="submission" date="2017-02" db="UniProtKB">
        <authorList>
            <consortium name="WormBaseParasite"/>
        </authorList>
    </citation>
    <scope>IDENTIFICATION</scope>
</reference>
<organism evidence="4">
    <name type="scientific">Anisakis simplex</name>
    <name type="common">Herring worm</name>
    <dbReference type="NCBI Taxonomy" id="6269"/>
    <lineage>
        <taxon>Eukaryota</taxon>
        <taxon>Metazoa</taxon>
        <taxon>Ecdysozoa</taxon>
        <taxon>Nematoda</taxon>
        <taxon>Chromadorea</taxon>
        <taxon>Rhabditida</taxon>
        <taxon>Spirurina</taxon>
        <taxon>Ascaridomorpha</taxon>
        <taxon>Ascaridoidea</taxon>
        <taxon>Anisakidae</taxon>
        <taxon>Anisakis</taxon>
        <taxon>Anisakis simplex complex</taxon>
    </lineage>
</organism>
<dbReference type="Proteomes" id="UP000267096">
    <property type="component" value="Unassembled WGS sequence"/>
</dbReference>
<keyword evidence="1" id="KW-0812">Transmembrane</keyword>
<evidence type="ECO:0000313" key="4">
    <source>
        <dbReference type="WBParaSite" id="ASIM_0000236001-mRNA-1"/>
    </source>
</evidence>
<dbReference type="EMBL" id="UYRR01002886">
    <property type="protein sequence ID" value="VDK19754.1"/>
    <property type="molecule type" value="Genomic_DNA"/>
</dbReference>
<proteinExistence type="predicted"/>
<name>A0A0M3J492_ANISI</name>
<dbReference type="WBParaSite" id="ASIM_0000236001-mRNA-1">
    <property type="protein sequence ID" value="ASIM_0000236001-mRNA-1"/>
    <property type="gene ID" value="ASIM_0000236001"/>
</dbReference>
<dbReference type="AlphaFoldDB" id="A0A0M3J492"/>
<reference evidence="2 3" key="2">
    <citation type="submission" date="2018-11" db="EMBL/GenBank/DDBJ databases">
        <authorList>
            <consortium name="Pathogen Informatics"/>
        </authorList>
    </citation>
    <scope>NUCLEOTIDE SEQUENCE [LARGE SCALE GENOMIC DNA]</scope>
</reference>
<evidence type="ECO:0000256" key="1">
    <source>
        <dbReference type="SAM" id="Phobius"/>
    </source>
</evidence>
<feature type="transmembrane region" description="Helical" evidence="1">
    <location>
        <begin position="119"/>
        <end position="136"/>
    </location>
</feature>
<gene>
    <name evidence="2" type="ORF">ASIM_LOCUS2225</name>
</gene>
<keyword evidence="1" id="KW-0472">Membrane</keyword>
<protein>
    <submittedName>
        <fullName evidence="2 4">Uncharacterized protein</fullName>
    </submittedName>
</protein>
<sequence length="165" mass="19603">MISYRLEVIDMRLYVKTINAYSGLNVALMKTLNKNNGKYVLRHSSMQLLYVSPGRYEVGPAVIFTDRIPRRREAFNGNQSKNPFYFDHYHVREISVNAGELVFPAVPYNVKFPYRCTKAYHDMFVGLIFFIVFRYFRRLFCLNTIIYRNTKHSYNTNRKGRRSSK</sequence>
<dbReference type="OrthoDB" id="5862508at2759"/>
<keyword evidence="3" id="KW-1185">Reference proteome</keyword>
<keyword evidence="1" id="KW-1133">Transmembrane helix</keyword>
<accession>A0A0M3J492</accession>
<evidence type="ECO:0000313" key="2">
    <source>
        <dbReference type="EMBL" id="VDK19754.1"/>
    </source>
</evidence>